<comment type="caution">
    <text evidence="4">The sequence shown here is derived from an EMBL/GenBank/DDBJ whole genome shotgun (WGS) entry which is preliminary data.</text>
</comment>
<dbReference type="Pfam" id="PF03572">
    <property type="entry name" value="Peptidase_S41"/>
    <property type="match status" value="1"/>
</dbReference>
<name>A0ABU5V9Y7_9GAMM</name>
<feature type="region of interest" description="Disordered" evidence="1">
    <location>
        <begin position="93"/>
        <end position="128"/>
    </location>
</feature>
<dbReference type="InterPro" id="IPR029045">
    <property type="entry name" value="ClpP/crotonase-like_dom_sf"/>
</dbReference>
<keyword evidence="2" id="KW-0732">Signal</keyword>
<dbReference type="Proteomes" id="UP001301653">
    <property type="component" value="Unassembled WGS sequence"/>
</dbReference>
<dbReference type="EMBL" id="JAYFUH010000260">
    <property type="protein sequence ID" value="MEA5669578.1"/>
    <property type="molecule type" value="Genomic_DNA"/>
</dbReference>
<sequence length="358" mass="37906">MRKMIKEAALVALVGTMVAGGAMAQAPTPAAQQQMLGLLERGALYRDKVDWAKLRADLAATSDPSRQEDLLADAIRRSSAGHGKWISVERQAAMRTPQGSTTDATKSASAALPAAAAQMQNPRLGRVNVGPYATDRSLPRADRFARDRQWAQGLQAEIRSQDDGSRCGWIVDLRGNTGGNMWPMLLGVGPLLHGGGDPGQQVGTFDTGDGLQAWGYRNDAVWNDDQVRISLGASAYVLKHPDAPVAVLQSGRTASSGEAIVLAFRGRPDTRSFGHPTAGYSTGNSPVQLVDGSLLLLTGSVMKDRNSVGDGSRIPPDVAAADDAETLRLAEHWLLQQPACREKPAVAVAVQPHGNGSH</sequence>
<reference evidence="4 5" key="1">
    <citation type="submission" date="2023-12" db="EMBL/GenBank/DDBJ databases">
        <title>Stenotrophomonas guangdongensis sp. nov., isolated from wilted pepper plants (Capsicum annuum).</title>
        <authorList>
            <person name="Qiu M."/>
            <person name="Li Y."/>
            <person name="Liu Q."/>
            <person name="Zhang X."/>
            <person name="Huang Y."/>
            <person name="Guo R."/>
            <person name="Hu M."/>
            <person name="Zhou J."/>
            <person name="Zhou X."/>
        </authorList>
    </citation>
    <scope>NUCLEOTIDE SEQUENCE [LARGE SCALE GENOMIC DNA]</scope>
    <source>
        <strain evidence="4 5">MH1</strain>
    </source>
</reference>
<feature type="compositionally biased region" description="Low complexity" evidence="1">
    <location>
        <begin position="100"/>
        <end position="117"/>
    </location>
</feature>
<evidence type="ECO:0000256" key="1">
    <source>
        <dbReference type="SAM" id="MobiDB-lite"/>
    </source>
</evidence>
<organism evidence="4 5">
    <name type="scientific">Stenotrophomonas capsici</name>
    <dbReference type="NCBI Taxonomy" id="3110230"/>
    <lineage>
        <taxon>Bacteria</taxon>
        <taxon>Pseudomonadati</taxon>
        <taxon>Pseudomonadota</taxon>
        <taxon>Gammaproteobacteria</taxon>
        <taxon>Lysobacterales</taxon>
        <taxon>Lysobacteraceae</taxon>
        <taxon>Stenotrophomonas</taxon>
    </lineage>
</organism>
<accession>A0ABU5V9Y7</accession>
<proteinExistence type="predicted"/>
<evidence type="ECO:0000256" key="2">
    <source>
        <dbReference type="SAM" id="SignalP"/>
    </source>
</evidence>
<dbReference type="Gene3D" id="3.90.226.10">
    <property type="entry name" value="2-enoyl-CoA Hydratase, Chain A, domain 1"/>
    <property type="match status" value="1"/>
</dbReference>
<dbReference type="SUPFAM" id="SSF52096">
    <property type="entry name" value="ClpP/crotonase"/>
    <property type="match status" value="1"/>
</dbReference>
<dbReference type="RefSeq" id="WP_132865643.1">
    <property type="nucleotide sequence ID" value="NZ_JAYFUH010000260.1"/>
</dbReference>
<feature type="chain" id="PRO_5047416372" evidence="2">
    <location>
        <begin position="25"/>
        <end position="358"/>
    </location>
</feature>
<feature type="domain" description="Tail specific protease" evidence="3">
    <location>
        <begin position="149"/>
        <end position="318"/>
    </location>
</feature>
<keyword evidence="5" id="KW-1185">Reference proteome</keyword>
<evidence type="ECO:0000259" key="3">
    <source>
        <dbReference type="Pfam" id="PF03572"/>
    </source>
</evidence>
<evidence type="ECO:0000313" key="5">
    <source>
        <dbReference type="Proteomes" id="UP001301653"/>
    </source>
</evidence>
<gene>
    <name evidence="4" type="ORF">VA603_18765</name>
</gene>
<protein>
    <submittedName>
        <fullName evidence="4">S41 family peptidase</fullName>
    </submittedName>
</protein>
<feature type="signal peptide" evidence="2">
    <location>
        <begin position="1"/>
        <end position="24"/>
    </location>
</feature>
<evidence type="ECO:0000313" key="4">
    <source>
        <dbReference type="EMBL" id="MEA5669578.1"/>
    </source>
</evidence>
<dbReference type="InterPro" id="IPR005151">
    <property type="entry name" value="Tail-specific_protease"/>
</dbReference>